<protein>
    <recommendedName>
        <fullName evidence="1">Sulfatase N-terminal domain-containing protein</fullName>
    </recommendedName>
</protein>
<dbReference type="AlphaFoldDB" id="A0A0F9FV72"/>
<proteinExistence type="predicted"/>
<dbReference type="Gene3D" id="3.40.720.10">
    <property type="entry name" value="Alkaline Phosphatase, subunit A"/>
    <property type="match status" value="1"/>
</dbReference>
<dbReference type="InterPro" id="IPR017850">
    <property type="entry name" value="Alkaline_phosphatase_core_sf"/>
</dbReference>
<feature type="non-terminal residue" evidence="2">
    <location>
        <position position="54"/>
    </location>
</feature>
<name>A0A0F9FV72_9ZZZZ</name>
<dbReference type="InterPro" id="IPR052701">
    <property type="entry name" value="GAG_Ulvan_Degrading_Sulfatases"/>
</dbReference>
<dbReference type="PANTHER" id="PTHR43751:SF3">
    <property type="entry name" value="SULFATASE N-TERMINAL DOMAIN-CONTAINING PROTEIN"/>
    <property type="match status" value="1"/>
</dbReference>
<feature type="domain" description="Sulfatase N-terminal" evidence="1">
    <location>
        <begin position="9"/>
        <end position="53"/>
    </location>
</feature>
<accession>A0A0F9FV72</accession>
<evidence type="ECO:0000313" key="2">
    <source>
        <dbReference type="EMBL" id="KKL90304.1"/>
    </source>
</evidence>
<comment type="caution">
    <text evidence="2">The sequence shown here is derived from an EMBL/GenBank/DDBJ whole genome shotgun (WGS) entry which is preliminary data.</text>
</comment>
<dbReference type="SUPFAM" id="SSF53649">
    <property type="entry name" value="Alkaline phosphatase-like"/>
    <property type="match status" value="1"/>
</dbReference>
<dbReference type="InterPro" id="IPR000917">
    <property type="entry name" value="Sulfatase_N"/>
</dbReference>
<dbReference type="EMBL" id="LAZR01020045">
    <property type="protein sequence ID" value="KKL90304.1"/>
    <property type="molecule type" value="Genomic_DNA"/>
</dbReference>
<reference evidence="2" key="1">
    <citation type="journal article" date="2015" name="Nature">
        <title>Complex archaea that bridge the gap between prokaryotes and eukaryotes.</title>
        <authorList>
            <person name="Spang A."/>
            <person name="Saw J.H."/>
            <person name="Jorgensen S.L."/>
            <person name="Zaremba-Niedzwiedzka K."/>
            <person name="Martijn J."/>
            <person name="Lind A.E."/>
            <person name="van Eijk R."/>
            <person name="Schleper C."/>
            <person name="Guy L."/>
            <person name="Ettema T.J."/>
        </authorList>
    </citation>
    <scope>NUCLEOTIDE SEQUENCE</scope>
</reference>
<organism evidence="2">
    <name type="scientific">marine sediment metagenome</name>
    <dbReference type="NCBI Taxonomy" id="412755"/>
    <lineage>
        <taxon>unclassified sequences</taxon>
        <taxon>metagenomes</taxon>
        <taxon>ecological metagenomes</taxon>
    </lineage>
</organism>
<gene>
    <name evidence="2" type="ORF">LCGC14_1906050</name>
</gene>
<dbReference type="Pfam" id="PF00884">
    <property type="entry name" value="Sulfatase"/>
    <property type="match status" value="1"/>
</dbReference>
<dbReference type="PANTHER" id="PTHR43751">
    <property type="entry name" value="SULFATASE"/>
    <property type="match status" value="1"/>
</dbReference>
<sequence>MASQNVEKPNLIFILTDDQGAWAMGCTGSVEIRSPNLDRLAKEGTRFDNFFCTS</sequence>
<evidence type="ECO:0000259" key="1">
    <source>
        <dbReference type="Pfam" id="PF00884"/>
    </source>
</evidence>